<name>A0A1T4YJM8_9MICO</name>
<sequence>MTSVTIAPGSADVSAAPRITGSGRGRAWAYVARKAGLLLLTLWAAITLNFILPRLMPGSPADAALAKLAQNGPVSEATKSAIEAQLGVPTGNILEQYVAYLHQVVTLDFGVSYTFYPQSVSELVSTALPYTLVLVGVVTIIAFVLGTLLGVLAAWKRGTWLDTLPTLAGSFASAFPYFWTALLLLFFAGYVGRLFPTSGAYGPTATPAFTISFLGDAIYHAALPALTILITSLGGWILGMRNTMISTIGDDYVTFAEANGLKPRTVALRYAARNAILPNLTSFGLALGGVVGGSILVERVFGYPGIGYLLFNAVTNQDYPLMQALFLMITVSVLIANFLVDILYGVLDPRTRR</sequence>
<keyword evidence="5" id="KW-0813">Transport</keyword>
<organism evidence="7 8">
    <name type="scientific">Agreia bicolorata</name>
    <dbReference type="NCBI Taxonomy" id="110935"/>
    <lineage>
        <taxon>Bacteria</taxon>
        <taxon>Bacillati</taxon>
        <taxon>Actinomycetota</taxon>
        <taxon>Actinomycetes</taxon>
        <taxon>Micrococcales</taxon>
        <taxon>Microbacteriaceae</taxon>
        <taxon>Agreia</taxon>
    </lineage>
</organism>
<dbReference type="AlphaFoldDB" id="A0A1T4YJM8"/>
<keyword evidence="4 5" id="KW-0472">Membrane</keyword>
<keyword evidence="3 5" id="KW-1133">Transmembrane helix</keyword>
<dbReference type="PANTHER" id="PTHR43376:SF1">
    <property type="entry name" value="OLIGOPEPTIDE TRANSPORT SYSTEM PERMEASE PROTEIN"/>
    <property type="match status" value="1"/>
</dbReference>
<dbReference type="Pfam" id="PF00528">
    <property type="entry name" value="BPD_transp_1"/>
    <property type="match status" value="1"/>
</dbReference>
<dbReference type="PANTHER" id="PTHR43376">
    <property type="entry name" value="OLIGOPEPTIDE TRANSPORT SYSTEM PERMEASE PROTEIN"/>
    <property type="match status" value="1"/>
</dbReference>
<keyword evidence="2 5" id="KW-0812">Transmembrane</keyword>
<comment type="subcellular location">
    <subcellularLocation>
        <location evidence="5">Cell membrane</location>
        <topology evidence="5">Multi-pass membrane protein</topology>
    </subcellularLocation>
    <subcellularLocation>
        <location evidence="1">Membrane</location>
        <topology evidence="1">Multi-pass membrane protein</topology>
    </subcellularLocation>
</comment>
<dbReference type="CDD" id="cd06261">
    <property type="entry name" value="TM_PBP2"/>
    <property type="match status" value="1"/>
</dbReference>
<dbReference type="GO" id="GO:0055085">
    <property type="term" value="P:transmembrane transport"/>
    <property type="evidence" value="ECO:0007669"/>
    <property type="project" value="InterPro"/>
</dbReference>
<proteinExistence type="inferred from homology"/>
<comment type="similarity">
    <text evidence="5">Belongs to the binding-protein-dependent transport system permease family.</text>
</comment>
<dbReference type="InterPro" id="IPR035906">
    <property type="entry name" value="MetI-like_sf"/>
</dbReference>
<evidence type="ECO:0000313" key="7">
    <source>
        <dbReference type="EMBL" id="SKB01992.1"/>
    </source>
</evidence>
<evidence type="ECO:0000256" key="4">
    <source>
        <dbReference type="ARBA" id="ARBA00023136"/>
    </source>
</evidence>
<evidence type="ECO:0000256" key="5">
    <source>
        <dbReference type="RuleBase" id="RU363032"/>
    </source>
</evidence>
<gene>
    <name evidence="7" type="ORF">SAMN06295879_3399</name>
</gene>
<reference evidence="8" key="1">
    <citation type="submission" date="2017-02" db="EMBL/GenBank/DDBJ databases">
        <authorList>
            <person name="Varghese N."/>
            <person name="Submissions S."/>
        </authorList>
    </citation>
    <scope>NUCLEOTIDE SEQUENCE [LARGE SCALE GENOMIC DNA]</scope>
    <source>
        <strain evidence="8">VKM Ac-2052</strain>
    </source>
</reference>
<feature type="transmembrane region" description="Helical" evidence="5">
    <location>
        <begin position="321"/>
        <end position="347"/>
    </location>
</feature>
<dbReference type="RefSeq" id="WP_078715354.1">
    <property type="nucleotide sequence ID" value="NZ_FUYG01000011.1"/>
</dbReference>
<feature type="transmembrane region" description="Helical" evidence="5">
    <location>
        <begin position="130"/>
        <end position="155"/>
    </location>
</feature>
<evidence type="ECO:0000256" key="1">
    <source>
        <dbReference type="ARBA" id="ARBA00004141"/>
    </source>
</evidence>
<dbReference type="Proteomes" id="UP000189735">
    <property type="component" value="Unassembled WGS sequence"/>
</dbReference>
<protein>
    <submittedName>
        <fullName evidence="7">Peptide/nickel transport system permease protein</fullName>
    </submittedName>
</protein>
<feature type="transmembrane region" description="Helical" evidence="5">
    <location>
        <begin position="35"/>
        <end position="52"/>
    </location>
</feature>
<evidence type="ECO:0000259" key="6">
    <source>
        <dbReference type="PROSITE" id="PS50928"/>
    </source>
</evidence>
<feature type="domain" description="ABC transmembrane type-1" evidence="6">
    <location>
        <begin position="128"/>
        <end position="340"/>
    </location>
</feature>
<accession>A0A1T4YJM8</accession>
<dbReference type="InterPro" id="IPR000515">
    <property type="entry name" value="MetI-like"/>
</dbReference>
<evidence type="ECO:0000313" key="8">
    <source>
        <dbReference type="Proteomes" id="UP000189735"/>
    </source>
</evidence>
<feature type="transmembrane region" description="Helical" evidence="5">
    <location>
        <begin position="283"/>
        <end position="301"/>
    </location>
</feature>
<dbReference type="EMBL" id="FUYG01000011">
    <property type="protein sequence ID" value="SKB01992.1"/>
    <property type="molecule type" value="Genomic_DNA"/>
</dbReference>
<evidence type="ECO:0000256" key="2">
    <source>
        <dbReference type="ARBA" id="ARBA00022692"/>
    </source>
</evidence>
<feature type="transmembrane region" description="Helical" evidence="5">
    <location>
        <begin position="217"/>
        <end position="238"/>
    </location>
</feature>
<evidence type="ECO:0000256" key="3">
    <source>
        <dbReference type="ARBA" id="ARBA00022989"/>
    </source>
</evidence>
<dbReference type="GO" id="GO:0005886">
    <property type="term" value="C:plasma membrane"/>
    <property type="evidence" value="ECO:0007669"/>
    <property type="project" value="UniProtKB-SubCell"/>
</dbReference>
<dbReference type="Gene3D" id="1.10.3720.10">
    <property type="entry name" value="MetI-like"/>
    <property type="match status" value="1"/>
</dbReference>
<dbReference type="PROSITE" id="PS50928">
    <property type="entry name" value="ABC_TM1"/>
    <property type="match status" value="1"/>
</dbReference>
<dbReference type="SUPFAM" id="SSF161098">
    <property type="entry name" value="MetI-like"/>
    <property type="match status" value="1"/>
</dbReference>
<feature type="transmembrane region" description="Helical" evidence="5">
    <location>
        <begin position="167"/>
        <end position="191"/>
    </location>
</feature>